<dbReference type="Pfam" id="PF21508">
    <property type="entry name" value="MenC_N"/>
    <property type="match status" value="1"/>
</dbReference>
<protein>
    <recommendedName>
        <fullName evidence="4">o-succinylbenzoate synthase</fullName>
        <ecNumber evidence="4">4.2.1.113</ecNumber>
    </recommendedName>
</protein>
<dbReference type="SFLD" id="SFLDS00001">
    <property type="entry name" value="Enolase"/>
    <property type="match status" value="1"/>
</dbReference>
<evidence type="ECO:0000313" key="7">
    <source>
        <dbReference type="Proteomes" id="UP000000496"/>
    </source>
</evidence>
<keyword evidence="7" id="KW-1185">Reference proteome</keyword>
<dbReference type="EC" id="4.2.1.113" evidence="4"/>
<dbReference type="PANTHER" id="PTHR48073">
    <property type="entry name" value="O-SUCCINYLBENZOATE SYNTHASE-RELATED"/>
    <property type="match status" value="1"/>
</dbReference>
<dbReference type="GO" id="GO:0043748">
    <property type="term" value="F:O-succinylbenzoate synthase activity"/>
    <property type="evidence" value="ECO:0007669"/>
    <property type="project" value="UniProtKB-EC"/>
</dbReference>
<dbReference type="NCBIfam" id="TIGR01927">
    <property type="entry name" value="menC_gam_Gplu"/>
    <property type="match status" value="1"/>
</dbReference>
<evidence type="ECO:0000259" key="5">
    <source>
        <dbReference type="SMART" id="SM00922"/>
    </source>
</evidence>
<accession>F8L8Z8</accession>
<dbReference type="GO" id="GO:0009234">
    <property type="term" value="P:menaquinone biosynthetic process"/>
    <property type="evidence" value="ECO:0007669"/>
    <property type="project" value="UniProtKB-UniRule"/>
</dbReference>
<dbReference type="SFLD" id="SFLDF00009">
    <property type="entry name" value="o-succinylbenzoate_synthase"/>
    <property type="match status" value="1"/>
</dbReference>
<dbReference type="AlphaFoldDB" id="F8L8Z8"/>
<dbReference type="SFLD" id="SFLDG00180">
    <property type="entry name" value="muconate_cycloisomerase"/>
    <property type="match status" value="1"/>
</dbReference>
<keyword evidence="2" id="KW-0460">Magnesium</keyword>
<proteinExistence type="predicted"/>
<dbReference type="InterPro" id="IPR036849">
    <property type="entry name" value="Enolase-like_C_sf"/>
</dbReference>
<dbReference type="SUPFAM" id="SSF51604">
    <property type="entry name" value="Enolase C-terminal domain-like"/>
    <property type="match status" value="1"/>
</dbReference>
<dbReference type="HOGENOM" id="CLU_030273_0_1_0"/>
<feature type="domain" description="Mandelate racemase/muconate lactonizing enzyme C-terminal" evidence="5">
    <location>
        <begin position="111"/>
        <end position="200"/>
    </location>
</feature>
<dbReference type="PANTHER" id="PTHR48073:SF2">
    <property type="entry name" value="O-SUCCINYLBENZOATE SYNTHASE"/>
    <property type="match status" value="1"/>
</dbReference>
<dbReference type="GO" id="GO:0046872">
    <property type="term" value="F:metal ion binding"/>
    <property type="evidence" value="ECO:0007669"/>
    <property type="project" value="UniProtKB-KW"/>
</dbReference>
<dbReference type="CDD" id="cd03320">
    <property type="entry name" value="OSBS"/>
    <property type="match status" value="1"/>
</dbReference>
<gene>
    <name evidence="6" type="primary">menC</name>
    <name evidence="6" type="ordered locus">SNE_A14270</name>
</gene>
<dbReference type="InterPro" id="IPR029065">
    <property type="entry name" value="Enolase_C-like"/>
</dbReference>
<dbReference type="InterPro" id="IPR029017">
    <property type="entry name" value="Enolase-like_N"/>
</dbReference>
<dbReference type="SUPFAM" id="SSF54826">
    <property type="entry name" value="Enolase N-terminal domain-like"/>
    <property type="match status" value="1"/>
</dbReference>
<dbReference type="InterPro" id="IPR013342">
    <property type="entry name" value="Mandelate_racemase_C"/>
</dbReference>
<dbReference type="InterPro" id="IPR041338">
    <property type="entry name" value="OSBS_N"/>
</dbReference>
<dbReference type="KEGG" id="sng:SNE_A14270"/>
<reference evidence="6 7" key="1">
    <citation type="journal article" date="2011" name="Mol. Biol. Evol.">
        <title>Unity in variety--the pan-genome of the Chlamydiae.</title>
        <authorList>
            <person name="Collingro A."/>
            <person name="Tischler P."/>
            <person name="Weinmaier T."/>
            <person name="Penz T."/>
            <person name="Heinz E."/>
            <person name="Brunham R.C."/>
            <person name="Read T.D."/>
            <person name="Bavoil P.M."/>
            <person name="Sachse K."/>
            <person name="Kahane S."/>
            <person name="Friedman M.G."/>
            <person name="Rattei T."/>
            <person name="Myers G.S."/>
            <person name="Horn M."/>
        </authorList>
    </citation>
    <scope>NUCLEOTIDE SEQUENCE [LARGE SCALE GENOMIC DNA]</scope>
    <source>
        <strain evidence="7">ATCC VR-1471 / Z</strain>
    </source>
</reference>
<dbReference type="EMBL" id="FR872582">
    <property type="protein sequence ID" value="CCB89304.1"/>
    <property type="molecule type" value="Genomic_DNA"/>
</dbReference>
<evidence type="ECO:0000256" key="3">
    <source>
        <dbReference type="ARBA" id="ARBA00023239"/>
    </source>
</evidence>
<evidence type="ECO:0000256" key="2">
    <source>
        <dbReference type="ARBA" id="ARBA00022842"/>
    </source>
</evidence>
<dbReference type="Gene3D" id="3.20.20.120">
    <property type="entry name" value="Enolase-like C-terminal domain"/>
    <property type="match status" value="1"/>
</dbReference>
<keyword evidence="3 6" id="KW-0456">Lyase</keyword>
<dbReference type="eggNOG" id="COG1441">
    <property type="taxonomic scope" value="Bacteria"/>
</dbReference>
<dbReference type="SMART" id="SM00922">
    <property type="entry name" value="MR_MLE"/>
    <property type="match status" value="1"/>
</dbReference>
<organism evidence="6 7">
    <name type="scientific">Simkania negevensis (strain ATCC VR-1471 / DSM 27360 / Z)</name>
    <dbReference type="NCBI Taxonomy" id="331113"/>
    <lineage>
        <taxon>Bacteria</taxon>
        <taxon>Pseudomonadati</taxon>
        <taxon>Chlamydiota</taxon>
        <taxon>Chlamydiia</taxon>
        <taxon>Parachlamydiales</taxon>
        <taxon>Simkaniaceae</taxon>
        <taxon>Simkania</taxon>
    </lineage>
</organism>
<dbReference type="STRING" id="331113.SNE_A14270"/>
<evidence type="ECO:0000256" key="4">
    <source>
        <dbReference type="NCBIfam" id="TIGR01927"/>
    </source>
</evidence>
<sequence length="323" mass="36426">MVPMNPHSATVHEYTRPFGNQMRKGLLLQLEGKGGAESWGEIAPLENFSDESFEQAKAELLEELPHLLYEQWHPEYLSPSVHFGIESAILDLTLPTVSVPIPINALIVGTPDEMRVQAQNLIGYEAVKIKVGHLQLEESIDLVEELLSMMPEGMKVRIDANQSWTYDDGMTFARSFTPDTFEYLEEPFKTFEDYVAFPYPIALDETVRLAPSTSYLSLPYLRALIIKPTLMGGCTKLVPLLREAKQKDVDFILSSSYESELGIGLLAKVASRLQLPPVPMGLDTYRLFKDRLFEETINCNEGKLTFPKKWNLRAGCVIAHECI</sequence>
<dbReference type="Proteomes" id="UP000000496">
    <property type="component" value="Chromosome gsn.131"/>
</dbReference>
<evidence type="ECO:0000256" key="1">
    <source>
        <dbReference type="ARBA" id="ARBA00022723"/>
    </source>
</evidence>
<name>F8L8Z8_SIMNZ</name>
<dbReference type="Gene3D" id="3.30.390.10">
    <property type="entry name" value="Enolase-like, N-terminal domain"/>
    <property type="match status" value="1"/>
</dbReference>
<keyword evidence="1" id="KW-0479">Metal-binding</keyword>
<dbReference type="Pfam" id="PF13378">
    <property type="entry name" value="MR_MLE_C"/>
    <property type="match status" value="1"/>
</dbReference>
<evidence type="ECO:0000313" key="6">
    <source>
        <dbReference type="EMBL" id="CCB89304.1"/>
    </source>
</evidence>